<reference evidence="1" key="1">
    <citation type="journal article" date="2015" name="Nature">
        <title>Complex archaea that bridge the gap between prokaryotes and eukaryotes.</title>
        <authorList>
            <person name="Spang A."/>
            <person name="Saw J.H."/>
            <person name="Jorgensen S.L."/>
            <person name="Zaremba-Niedzwiedzka K."/>
            <person name="Martijn J."/>
            <person name="Lind A.E."/>
            <person name="van Eijk R."/>
            <person name="Schleper C."/>
            <person name="Guy L."/>
            <person name="Ettema T.J."/>
        </authorList>
    </citation>
    <scope>NUCLEOTIDE SEQUENCE</scope>
</reference>
<dbReference type="EMBL" id="LAZR01016828">
    <property type="protein sequence ID" value="KKM02839.1"/>
    <property type="molecule type" value="Genomic_DNA"/>
</dbReference>
<gene>
    <name evidence="1" type="ORF">LCGC14_1780470</name>
</gene>
<sequence length="256" mass="26848">VPVRTDLNCLVGQTILAVTTGEQELGVPLATDSRAVAIAEETSDLSTAGLVLARLTLDQFMYQDHGGSALSVDDADTSTASLVNHANIEFLGSATYSRVLYMIGELKGTSAALNGMFKFRTYVNCTPVSLVQVLCANLHIKSGGTLIYGSGEYNSAVYATIETESATPDLSGVNICAYQAALYLTESGGAPANAHVIGVPNGTPTQWDGLLRAQSVEAVGGATVSQSTTQDNAADVYIPVKFGDTEYYLRAYVTAQ</sequence>
<organism evidence="1">
    <name type="scientific">marine sediment metagenome</name>
    <dbReference type="NCBI Taxonomy" id="412755"/>
    <lineage>
        <taxon>unclassified sequences</taxon>
        <taxon>metagenomes</taxon>
        <taxon>ecological metagenomes</taxon>
    </lineage>
</organism>
<comment type="caution">
    <text evidence="1">The sequence shown here is derived from an EMBL/GenBank/DDBJ whole genome shotgun (WGS) entry which is preliminary data.</text>
</comment>
<protein>
    <submittedName>
        <fullName evidence="1">Uncharacterized protein</fullName>
    </submittedName>
</protein>
<name>A0A0F9GVR0_9ZZZZ</name>
<feature type="non-terminal residue" evidence="1">
    <location>
        <position position="1"/>
    </location>
</feature>
<dbReference type="AlphaFoldDB" id="A0A0F9GVR0"/>
<accession>A0A0F9GVR0</accession>
<evidence type="ECO:0000313" key="1">
    <source>
        <dbReference type="EMBL" id="KKM02839.1"/>
    </source>
</evidence>
<proteinExistence type="predicted"/>